<dbReference type="Pfam" id="PF03796">
    <property type="entry name" value="DnaB_C"/>
    <property type="match status" value="1"/>
</dbReference>
<protein>
    <recommendedName>
        <fullName evidence="11 12">Replicative DNA helicase</fullName>
        <ecNumber evidence="11 12">5.6.2.3</ecNumber>
    </recommendedName>
</protein>
<evidence type="ECO:0000256" key="6">
    <source>
        <dbReference type="ARBA" id="ARBA00022806"/>
    </source>
</evidence>
<evidence type="ECO:0000256" key="11">
    <source>
        <dbReference type="NCBIfam" id="TIGR00665"/>
    </source>
</evidence>
<evidence type="ECO:0000256" key="12">
    <source>
        <dbReference type="RuleBase" id="RU362085"/>
    </source>
</evidence>
<keyword evidence="2 12" id="KW-0639">Primosome</keyword>
<comment type="similarity">
    <text evidence="1 12">Belongs to the helicase family. DnaB subfamily.</text>
</comment>
<dbReference type="GO" id="GO:1990077">
    <property type="term" value="C:primosome complex"/>
    <property type="evidence" value="ECO:0007669"/>
    <property type="project" value="UniProtKB-UniRule"/>
</dbReference>
<evidence type="ECO:0000256" key="4">
    <source>
        <dbReference type="ARBA" id="ARBA00022741"/>
    </source>
</evidence>
<keyword evidence="15" id="KW-1185">Reference proteome</keyword>
<feature type="domain" description="SF4 helicase" evidence="13">
    <location>
        <begin position="183"/>
        <end position="448"/>
    </location>
</feature>
<dbReference type="InterPro" id="IPR007692">
    <property type="entry name" value="DNA_helicase_DnaB"/>
</dbReference>
<dbReference type="STRING" id="307121.GA0070620_3066"/>
<evidence type="ECO:0000256" key="9">
    <source>
        <dbReference type="ARBA" id="ARBA00023235"/>
    </source>
</evidence>
<evidence type="ECO:0000256" key="3">
    <source>
        <dbReference type="ARBA" id="ARBA00022705"/>
    </source>
</evidence>
<dbReference type="GO" id="GO:0006269">
    <property type="term" value="P:DNA replication, synthesis of primer"/>
    <property type="evidence" value="ECO:0007669"/>
    <property type="project" value="UniProtKB-UniRule"/>
</dbReference>
<keyword evidence="7 12" id="KW-0067">ATP-binding</keyword>
<dbReference type="RefSeq" id="WP_091598802.1">
    <property type="nucleotide sequence ID" value="NZ_JBHRWG010000004.1"/>
</dbReference>
<keyword evidence="4 12" id="KW-0547">Nucleotide-binding</keyword>
<dbReference type="GO" id="GO:0043139">
    <property type="term" value="F:5'-3' DNA helicase activity"/>
    <property type="evidence" value="ECO:0007669"/>
    <property type="project" value="UniProtKB-EC"/>
</dbReference>
<dbReference type="InterPro" id="IPR016136">
    <property type="entry name" value="DNA_helicase_N/primase_C"/>
</dbReference>
<dbReference type="PANTHER" id="PTHR30153:SF2">
    <property type="entry name" value="REPLICATIVE DNA HELICASE"/>
    <property type="match status" value="1"/>
</dbReference>
<keyword evidence="5 12" id="KW-0378">Hydrolase</keyword>
<dbReference type="Pfam" id="PF00772">
    <property type="entry name" value="DnaB"/>
    <property type="match status" value="1"/>
</dbReference>
<dbReference type="Proteomes" id="UP000199393">
    <property type="component" value="Chromosome I"/>
</dbReference>
<dbReference type="GO" id="GO:0003677">
    <property type="term" value="F:DNA binding"/>
    <property type="evidence" value="ECO:0007669"/>
    <property type="project" value="UniProtKB-UniRule"/>
</dbReference>
<reference evidence="15" key="1">
    <citation type="submission" date="2016-06" db="EMBL/GenBank/DDBJ databases">
        <authorList>
            <person name="Varghese N."/>
        </authorList>
    </citation>
    <scope>NUCLEOTIDE SEQUENCE [LARGE SCALE GENOMIC DNA]</scope>
    <source>
        <strain evidence="15">DSM 45344</strain>
    </source>
</reference>
<organism evidence="14 15">
    <name type="scientific">Micromonospora krabiensis</name>
    <dbReference type="NCBI Taxonomy" id="307121"/>
    <lineage>
        <taxon>Bacteria</taxon>
        <taxon>Bacillati</taxon>
        <taxon>Actinomycetota</taxon>
        <taxon>Actinomycetes</taxon>
        <taxon>Micromonosporales</taxon>
        <taxon>Micromonosporaceae</taxon>
        <taxon>Micromonospora</taxon>
    </lineage>
</organism>
<dbReference type="InterPro" id="IPR007694">
    <property type="entry name" value="DNA_helicase_DnaB-like_C"/>
</dbReference>
<accession>A0A1C3N4M3</accession>
<dbReference type="GO" id="GO:0005829">
    <property type="term" value="C:cytosol"/>
    <property type="evidence" value="ECO:0007669"/>
    <property type="project" value="TreeGrafter"/>
</dbReference>
<dbReference type="PANTHER" id="PTHR30153">
    <property type="entry name" value="REPLICATIVE DNA HELICASE DNAB"/>
    <property type="match status" value="1"/>
</dbReference>
<dbReference type="SMART" id="SM00382">
    <property type="entry name" value="AAA"/>
    <property type="match status" value="1"/>
</dbReference>
<dbReference type="Gene3D" id="1.10.860.10">
    <property type="entry name" value="DNAb Helicase, Chain A"/>
    <property type="match status" value="1"/>
</dbReference>
<dbReference type="FunFam" id="3.40.50.300:FF:000351">
    <property type="entry name" value="Replicative DNA helicase"/>
    <property type="match status" value="1"/>
</dbReference>
<dbReference type="InterPro" id="IPR007693">
    <property type="entry name" value="DNA_helicase_DnaB-like_N"/>
</dbReference>
<dbReference type="EMBL" id="LT598496">
    <property type="protein sequence ID" value="SBV27542.1"/>
    <property type="molecule type" value="Genomic_DNA"/>
</dbReference>
<name>A0A1C3N4M3_9ACTN</name>
<dbReference type="InterPro" id="IPR036185">
    <property type="entry name" value="DNA_heli_DnaB-like_N_sf"/>
</dbReference>
<keyword evidence="9" id="KW-0413">Isomerase</keyword>
<dbReference type="NCBIfam" id="TIGR00665">
    <property type="entry name" value="DnaB"/>
    <property type="match status" value="1"/>
</dbReference>
<evidence type="ECO:0000259" key="13">
    <source>
        <dbReference type="PROSITE" id="PS51199"/>
    </source>
</evidence>
<evidence type="ECO:0000256" key="7">
    <source>
        <dbReference type="ARBA" id="ARBA00022840"/>
    </source>
</evidence>
<evidence type="ECO:0000256" key="1">
    <source>
        <dbReference type="ARBA" id="ARBA00008428"/>
    </source>
</evidence>
<evidence type="ECO:0000256" key="8">
    <source>
        <dbReference type="ARBA" id="ARBA00023125"/>
    </source>
</evidence>
<comment type="catalytic activity">
    <reaction evidence="10 12">
        <text>ATP + H2O = ADP + phosphate + H(+)</text>
        <dbReference type="Rhea" id="RHEA:13065"/>
        <dbReference type="ChEBI" id="CHEBI:15377"/>
        <dbReference type="ChEBI" id="CHEBI:15378"/>
        <dbReference type="ChEBI" id="CHEBI:30616"/>
        <dbReference type="ChEBI" id="CHEBI:43474"/>
        <dbReference type="ChEBI" id="CHEBI:456216"/>
        <dbReference type="EC" id="5.6.2.3"/>
    </reaction>
</comment>
<evidence type="ECO:0000313" key="15">
    <source>
        <dbReference type="Proteomes" id="UP000199393"/>
    </source>
</evidence>
<dbReference type="PATRIC" id="fig|307121.4.peg.3130"/>
<keyword evidence="6 12" id="KW-0347">Helicase</keyword>
<comment type="function">
    <text evidence="12">The main replicative DNA helicase, it participates in initiation and elongation during chromosome replication. Travels ahead of the DNA replisome, separating dsDNA into templates for DNA synthesis. A processive ATP-dependent 5'-3' DNA helicase it has DNA-dependent ATPase activity.</text>
</comment>
<evidence type="ECO:0000313" key="14">
    <source>
        <dbReference type="EMBL" id="SBV27542.1"/>
    </source>
</evidence>
<dbReference type="AlphaFoldDB" id="A0A1C3N4M3"/>
<evidence type="ECO:0000256" key="5">
    <source>
        <dbReference type="ARBA" id="ARBA00022801"/>
    </source>
</evidence>
<evidence type="ECO:0000256" key="10">
    <source>
        <dbReference type="ARBA" id="ARBA00048954"/>
    </source>
</evidence>
<sequence length="448" mass="48669">MTITTDDRDLRTTPPHDLAAERITLGAMMLSRDAIADVIELVDTADYYRPAHGTIHRAITDLYVKGEPTDAAAVAAKLLATGDLQRIGAAPYLFECVEAVPVAASAGWYAQRIRSHAGRRRLAEVGNKMIRLALDPGIEYTEAVDQAGQDFYDATTRHDSGELSPLSALIGPTLEAISAAAANPDAVIGLPTGLSDLDRLTGGLRPGQLVVVAGRPGMGKSVFGVDVARNIAIRAGKPVAFFALEMGEDELIQRILSAETRIPLHALRDAKHLSELDWRRLAEAELELADAPLHIDPTPSVTMTEIRARARRLAQRKSLALIVVDYLQLMTPARKSESRQQEVAEISRGMKLLAKELSVPVIAVAQLNRGPEQRTDKRPMLSDLRESGALEQDADLVIFVHRDDYYDKESPRGGEVDLIVAKNRSGPQDTITAAAQLHLSRFVDVAIA</sequence>
<dbReference type="SUPFAM" id="SSF48024">
    <property type="entry name" value="N-terminal domain of DnaB helicase"/>
    <property type="match status" value="1"/>
</dbReference>
<keyword evidence="8 12" id="KW-0238">DNA-binding</keyword>
<dbReference type="OrthoDB" id="9773982at2"/>
<dbReference type="GO" id="GO:0016887">
    <property type="term" value="F:ATP hydrolysis activity"/>
    <property type="evidence" value="ECO:0007669"/>
    <property type="project" value="RHEA"/>
</dbReference>
<dbReference type="PROSITE" id="PS51199">
    <property type="entry name" value="SF4_HELICASE"/>
    <property type="match status" value="1"/>
</dbReference>
<dbReference type="InterPro" id="IPR027417">
    <property type="entry name" value="P-loop_NTPase"/>
</dbReference>
<proteinExistence type="inferred from homology"/>
<evidence type="ECO:0000256" key="2">
    <source>
        <dbReference type="ARBA" id="ARBA00022515"/>
    </source>
</evidence>
<dbReference type="InterPro" id="IPR003593">
    <property type="entry name" value="AAA+_ATPase"/>
</dbReference>
<dbReference type="Gene3D" id="3.40.50.300">
    <property type="entry name" value="P-loop containing nucleotide triphosphate hydrolases"/>
    <property type="match status" value="1"/>
</dbReference>
<gene>
    <name evidence="14" type="ORF">GA0070620_3066</name>
</gene>
<dbReference type="SUPFAM" id="SSF52540">
    <property type="entry name" value="P-loop containing nucleoside triphosphate hydrolases"/>
    <property type="match status" value="1"/>
</dbReference>
<keyword evidence="3 12" id="KW-0235">DNA replication</keyword>
<dbReference type="EC" id="5.6.2.3" evidence="11 12"/>
<dbReference type="CDD" id="cd00984">
    <property type="entry name" value="DnaB_C"/>
    <property type="match status" value="1"/>
</dbReference>
<dbReference type="GO" id="GO:0005524">
    <property type="term" value="F:ATP binding"/>
    <property type="evidence" value="ECO:0007669"/>
    <property type="project" value="UniProtKB-UniRule"/>
</dbReference>